<feature type="binding site" description="covalent" evidence="7">
    <location>
        <position position="145"/>
    </location>
    <ligand>
        <name>heme c</name>
        <dbReference type="ChEBI" id="CHEBI:61717"/>
    </ligand>
</feature>
<dbReference type="EMBL" id="PVEP01000001">
    <property type="protein sequence ID" value="PQV58687.1"/>
    <property type="molecule type" value="Genomic_DNA"/>
</dbReference>
<keyword evidence="3 6" id="KW-0479">Metal-binding</keyword>
<comment type="caution">
    <text evidence="9">The sequence shown here is derived from an EMBL/GenBank/DDBJ whole genome shotgun (WGS) entry which is preliminary data.</text>
</comment>
<evidence type="ECO:0000256" key="8">
    <source>
        <dbReference type="SAM" id="SignalP"/>
    </source>
</evidence>
<evidence type="ECO:0000256" key="2">
    <source>
        <dbReference type="ARBA" id="ARBA00022617"/>
    </source>
</evidence>
<sequence length="156" mass="15548">MLRHLTTAAAVTLALAGGAGIATAQDGPFEMQIAARQGIMAYRALQLGTLGAMAKGEVDYDAAAAQKAADNLMASVALDGSMLWPQGSDNEANPKSEALPAIWADGSDIGAKGKAMVDAATAMQAAAGTGLDGLKTAMGEVGGACGGCHKAFRVPQ</sequence>
<reference evidence="9 10" key="1">
    <citation type="submission" date="2018-02" db="EMBL/GenBank/DDBJ databases">
        <title>Genomic Encyclopedia of Archaeal and Bacterial Type Strains, Phase II (KMG-II): from individual species to whole genera.</title>
        <authorList>
            <person name="Goeker M."/>
        </authorList>
    </citation>
    <scope>NUCLEOTIDE SEQUENCE [LARGE SCALE GENOMIC DNA]</scope>
    <source>
        <strain evidence="9 10">DSM 18921</strain>
    </source>
</reference>
<evidence type="ECO:0000256" key="5">
    <source>
        <dbReference type="ARBA" id="ARBA00023004"/>
    </source>
</evidence>
<protein>
    <submittedName>
        <fullName evidence="9">Cytochrome c556</fullName>
    </submittedName>
</protein>
<evidence type="ECO:0000256" key="4">
    <source>
        <dbReference type="ARBA" id="ARBA00022982"/>
    </source>
</evidence>
<evidence type="ECO:0000256" key="1">
    <source>
        <dbReference type="ARBA" id="ARBA00022448"/>
    </source>
</evidence>
<dbReference type="Pfam" id="PF01322">
    <property type="entry name" value="Cytochrom_C_2"/>
    <property type="match status" value="1"/>
</dbReference>
<keyword evidence="1" id="KW-0813">Transport</keyword>
<name>A0A2S8SCV5_9RHOB</name>
<dbReference type="Proteomes" id="UP000238338">
    <property type="component" value="Unassembled WGS sequence"/>
</dbReference>
<proteinExistence type="predicted"/>
<dbReference type="GO" id="GO:0022900">
    <property type="term" value="P:electron transport chain"/>
    <property type="evidence" value="ECO:0007669"/>
    <property type="project" value="InterPro"/>
</dbReference>
<keyword evidence="5 6" id="KW-0408">Iron</keyword>
<dbReference type="GO" id="GO:0042597">
    <property type="term" value="C:periplasmic space"/>
    <property type="evidence" value="ECO:0007669"/>
    <property type="project" value="InterPro"/>
</dbReference>
<dbReference type="OrthoDB" id="7596534at2"/>
<dbReference type="InterPro" id="IPR015984">
    <property type="entry name" value="Cyt_c_prime_subgr"/>
</dbReference>
<feature type="binding site" description="axial binding residue" evidence="6">
    <location>
        <position position="149"/>
    </location>
    <ligand>
        <name>heme c</name>
        <dbReference type="ChEBI" id="CHEBI:61717"/>
    </ligand>
    <ligandPart>
        <name>Fe</name>
        <dbReference type="ChEBI" id="CHEBI:18248"/>
    </ligandPart>
</feature>
<dbReference type="InterPro" id="IPR012127">
    <property type="entry name" value="Cyt_c_prime"/>
</dbReference>
<gene>
    <name evidence="9" type="ORF">LX70_00499</name>
</gene>
<evidence type="ECO:0000256" key="6">
    <source>
        <dbReference type="PIRSR" id="PIRSR000027-1"/>
    </source>
</evidence>
<evidence type="ECO:0000313" key="10">
    <source>
        <dbReference type="Proteomes" id="UP000238338"/>
    </source>
</evidence>
<dbReference type="InterPro" id="IPR010980">
    <property type="entry name" value="Cyt_c/b562"/>
</dbReference>
<dbReference type="PROSITE" id="PS51009">
    <property type="entry name" value="CYTCII"/>
    <property type="match status" value="1"/>
</dbReference>
<dbReference type="Gene3D" id="1.20.120.10">
    <property type="entry name" value="Cytochrome c/b562"/>
    <property type="match status" value="1"/>
</dbReference>
<dbReference type="GO" id="GO:0005506">
    <property type="term" value="F:iron ion binding"/>
    <property type="evidence" value="ECO:0007669"/>
    <property type="project" value="InterPro"/>
</dbReference>
<organism evidence="9 10">
    <name type="scientific">Albidovulum denitrificans</name>
    <dbReference type="NCBI Taxonomy" id="404881"/>
    <lineage>
        <taxon>Bacteria</taxon>
        <taxon>Pseudomonadati</taxon>
        <taxon>Pseudomonadota</taxon>
        <taxon>Alphaproteobacteria</taxon>
        <taxon>Rhodobacterales</taxon>
        <taxon>Paracoccaceae</taxon>
        <taxon>Albidovulum</taxon>
    </lineage>
</organism>
<dbReference type="GO" id="GO:0009055">
    <property type="term" value="F:electron transfer activity"/>
    <property type="evidence" value="ECO:0007669"/>
    <property type="project" value="InterPro"/>
</dbReference>
<feature type="chain" id="PRO_5015593160" evidence="8">
    <location>
        <begin position="25"/>
        <end position="156"/>
    </location>
</feature>
<dbReference type="GO" id="GO:0020037">
    <property type="term" value="F:heme binding"/>
    <property type="evidence" value="ECO:0007669"/>
    <property type="project" value="InterPro"/>
</dbReference>
<dbReference type="InterPro" id="IPR002321">
    <property type="entry name" value="Cyt_c_II"/>
</dbReference>
<dbReference type="RefSeq" id="WP_105512941.1">
    <property type="nucleotide sequence ID" value="NZ_PVEP01000001.1"/>
</dbReference>
<feature type="signal peptide" evidence="8">
    <location>
        <begin position="1"/>
        <end position="24"/>
    </location>
</feature>
<dbReference type="PIRSF" id="PIRSF000027">
    <property type="entry name" value="Cytc_c_prime"/>
    <property type="match status" value="1"/>
</dbReference>
<evidence type="ECO:0000256" key="7">
    <source>
        <dbReference type="PIRSR" id="PIRSR000027-2"/>
    </source>
</evidence>
<accession>A0A2S8SCV5</accession>
<keyword evidence="2 7" id="KW-0349">Heme</keyword>
<evidence type="ECO:0000256" key="3">
    <source>
        <dbReference type="ARBA" id="ARBA00022723"/>
    </source>
</evidence>
<evidence type="ECO:0000313" key="9">
    <source>
        <dbReference type="EMBL" id="PQV58687.1"/>
    </source>
</evidence>
<feature type="binding site" description="covalent" evidence="7">
    <location>
        <position position="148"/>
    </location>
    <ligand>
        <name>heme c</name>
        <dbReference type="ChEBI" id="CHEBI:61717"/>
    </ligand>
</feature>
<dbReference type="PRINTS" id="PR00608">
    <property type="entry name" value="CYTCHROMECII"/>
</dbReference>
<keyword evidence="8" id="KW-0732">Signal</keyword>
<keyword evidence="4" id="KW-0249">Electron transport</keyword>
<dbReference type="AlphaFoldDB" id="A0A2S8SCV5"/>
<keyword evidence="10" id="KW-1185">Reference proteome</keyword>
<comment type="PTM">
    <text evidence="7">Binds 1 heme group per subunit.</text>
</comment>
<dbReference type="SUPFAM" id="SSF47175">
    <property type="entry name" value="Cytochromes"/>
    <property type="match status" value="1"/>
</dbReference>